<protein>
    <submittedName>
        <fullName evidence="2">Mycothiol maleylpyruvate isomerase N-terminal domain-containing protein</fullName>
    </submittedName>
</protein>
<dbReference type="EMBL" id="FOHB01000001">
    <property type="protein sequence ID" value="SER62987.1"/>
    <property type="molecule type" value="Genomic_DNA"/>
</dbReference>
<dbReference type="Proteomes" id="UP000199019">
    <property type="component" value="Unassembled WGS sequence"/>
</dbReference>
<keyword evidence="2" id="KW-0670">Pyruvate</keyword>
<dbReference type="SUPFAM" id="SSF109854">
    <property type="entry name" value="DinB/YfiT-like putative metalloenzymes"/>
    <property type="match status" value="1"/>
</dbReference>
<name>A0A1H9QRF6_9MICO</name>
<reference evidence="3" key="1">
    <citation type="submission" date="2016-10" db="EMBL/GenBank/DDBJ databases">
        <authorList>
            <person name="Varghese N."/>
            <person name="Submissions S."/>
        </authorList>
    </citation>
    <scope>NUCLEOTIDE SEQUENCE [LARGE SCALE GENOMIC DNA]</scope>
    <source>
        <strain evidence="3">CGMCC 1.6963</strain>
    </source>
</reference>
<keyword evidence="3" id="KW-1185">Reference proteome</keyword>
<organism evidence="2 3">
    <name type="scientific">Pedococcus cremeus</name>
    <dbReference type="NCBI Taxonomy" id="587636"/>
    <lineage>
        <taxon>Bacteria</taxon>
        <taxon>Bacillati</taxon>
        <taxon>Actinomycetota</taxon>
        <taxon>Actinomycetes</taxon>
        <taxon>Micrococcales</taxon>
        <taxon>Intrasporangiaceae</taxon>
        <taxon>Pedococcus</taxon>
    </lineage>
</organism>
<dbReference type="OrthoDB" id="4453346at2"/>
<evidence type="ECO:0000259" key="1">
    <source>
        <dbReference type="Pfam" id="PF12867"/>
    </source>
</evidence>
<dbReference type="RefSeq" id="WP_143056097.1">
    <property type="nucleotide sequence ID" value="NZ_FOHB01000001.1"/>
</dbReference>
<dbReference type="InterPro" id="IPR024775">
    <property type="entry name" value="DinB-like"/>
</dbReference>
<gene>
    <name evidence="2" type="ORF">SAMN05216199_0722</name>
</gene>
<dbReference type="GO" id="GO:0016853">
    <property type="term" value="F:isomerase activity"/>
    <property type="evidence" value="ECO:0007669"/>
    <property type="project" value="UniProtKB-KW"/>
</dbReference>
<dbReference type="Pfam" id="PF12867">
    <property type="entry name" value="DinB_2"/>
    <property type="match status" value="1"/>
</dbReference>
<sequence length="212" mass="22698">MTAAVPTTPTSQDLRRVIDDLLVRFAVLPDDAWEAPAAGLDWTCRDTLGHLLDDFGFYAMQLSGVNPPQTSYVELLEPAPWRDGSPPIVFWPDPATGTRGILSALDATGGLLVAVTATAPPERRGFHPAGLSDRTGFAAMGIVEAVAHAHDILSAHDVSYAADADICGRALDRLFPDAARTGDPWHDLLAATGRTPQTRGTAWRWYASVPSD</sequence>
<feature type="domain" description="DinB-like" evidence="1">
    <location>
        <begin position="14"/>
        <end position="150"/>
    </location>
</feature>
<dbReference type="STRING" id="587636.SAMN05216199_0722"/>
<proteinExistence type="predicted"/>
<evidence type="ECO:0000313" key="3">
    <source>
        <dbReference type="Proteomes" id="UP000199019"/>
    </source>
</evidence>
<accession>A0A1H9QRF6</accession>
<dbReference type="AlphaFoldDB" id="A0A1H9QRF6"/>
<keyword evidence="2" id="KW-0413">Isomerase</keyword>
<dbReference type="InterPro" id="IPR034660">
    <property type="entry name" value="DinB/YfiT-like"/>
</dbReference>
<dbReference type="Gene3D" id="1.20.120.450">
    <property type="entry name" value="dinb family like domain"/>
    <property type="match status" value="1"/>
</dbReference>
<evidence type="ECO:0000313" key="2">
    <source>
        <dbReference type="EMBL" id="SER62987.1"/>
    </source>
</evidence>